<dbReference type="RefSeq" id="XP_021809565.1">
    <property type="nucleotide sequence ID" value="XM_021953873.1"/>
</dbReference>
<dbReference type="Gene3D" id="1.25.10.10">
    <property type="entry name" value="Leucine-rich Repeat Variant"/>
    <property type="match status" value="1"/>
</dbReference>
<dbReference type="InterPro" id="IPR011990">
    <property type="entry name" value="TPR-like_helical_dom_sf"/>
</dbReference>
<dbReference type="GeneID" id="110753063"/>
<dbReference type="Pfam" id="PF26524">
    <property type="entry name" value="ARM_7"/>
    <property type="match status" value="1"/>
</dbReference>
<dbReference type="SUPFAM" id="SSF48452">
    <property type="entry name" value="TPR-like"/>
    <property type="match status" value="1"/>
</dbReference>
<evidence type="ECO:0000259" key="1">
    <source>
        <dbReference type="Pfam" id="PF26524"/>
    </source>
</evidence>
<feature type="domain" description="ARM repeat N-terminal plant" evidence="1">
    <location>
        <begin position="15"/>
        <end position="256"/>
    </location>
</feature>
<dbReference type="PANTHER" id="PTHR46578">
    <property type="entry name" value="ARM-REPEAT/TETRATRICOPEPTIDE REPEAT (TPR)-LIKE PROTEIN"/>
    <property type="match status" value="1"/>
</dbReference>
<dbReference type="Proteomes" id="UP000515124">
    <property type="component" value="Unplaced"/>
</dbReference>
<dbReference type="AlphaFoldDB" id="A0A6P5RXP2"/>
<reference evidence="3" key="1">
    <citation type="submission" date="2025-08" db="UniProtKB">
        <authorList>
            <consortium name="RefSeq"/>
        </authorList>
    </citation>
    <scope>IDENTIFICATION</scope>
</reference>
<proteinExistence type="predicted"/>
<dbReference type="PANTHER" id="PTHR46578:SF4">
    <property type="entry name" value="ARM-REPEAT_TETRATRICOPEPTIDE REPEAT (TPR)-LIKE PROTEIN"/>
    <property type="match status" value="1"/>
</dbReference>
<dbReference type="KEGG" id="pavi:110753063"/>
<evidence type="ECO:0000313" key="2">
    <source>
        <dbReference type="Proteomes" id="UP000515124"/>
    </source>
</evidence>
<organism evidence="2 3">
    <name type="scientific">Prunus avium</name>
    <name type="common">Cherry</name>
    <name type="synonym">Cerasus avium</name>
    <dbReference type="NCBI Taxonomy" id="42229"/>
    <lineage>
        <taxon>Eukaryota</taxon>
        <taxon>Viridiplantae</taxon>
        <taxon>Streptophyta</taxon>
        <taxon>Embryophyta</taxon>
        <taxon>Tracheophyta</taxon>
        <taxon>Spermatophyta</taxon>
        <taxon>Magnoliopsida</taxon>
        <taxon>eudicotyledons</taxon>
        <taxon>Gunneridae</taxon>
        <taxon>Pentapetalae</taxon>
        <taxon>rosids</taxon>
        <taxon>fabids</taxon>
        <taxon>Rosales</taxon>
        <taxon>Rosaceae</taxon>
        <taxon>Amygdaloideae</taxon>
        <taxon>Amygdaleae</taxon>
        <taxon>Prunus</taxon>
    </lineage>
</organism>
<gene>
    <name evidence="3" type="primary">LOC110753063</name>
</gene>
<dbReference type="InterPro" id="IPR016024">
    <property type="entry name" value="ARM-type_fold"/>
</dbReference>
<dbReference type="InterPro" id="IPR058868">
    <property type="entry name" value="ARM_7"/>
</dbReference>
<evidence type="ECO:0000313" key="3">
    <source>
        <dbReference type="RefSeq" id="XP_021809565.1"/>
    </source>
</evidence>
<sequence length="614" mass="70558">MKSKFQKKTTKNTESVCNKPSCFFCTMNEPDPSLRKARIIKAFQDLPLRNDQEHVLALSSLWNIAMMQPNDPEFPSLGIFECMAKLIHKGINDEKWLLSDQNIYIPYYAAHTIGSYTMNKVQFAEKAVESGVVFSLIELMRGKITWVEQRVAVRALAHIASHEKIFEEAIGVNEVEIVELAMEISMTCLKEVFDKFVGLGPSKRLKYHCDLVTRGLGGLEIEDRKAEEWASQLQCWSLNLLNCFACKEKSLNLICKREFLVELCGMWGGLANPNSPAVIRLLRSLCQTKIGRQSVANLQEVIKALCNLSRSSDDWQLMAIDCLLLLLKDPETRHKTMEVSVVFLVDLVELKSIGGRPKVGDTITQALLQDYHKIKYGDLKFQRKKVERALKETWDLKVDRKRREKLMSEQEIRERKSMVRQLKQQGNLNFWSGNIEKAVMEYTEALHMCPLKMRKDRLVLHSNRAQCYLLLRSPEAVISDTTRALCLSSAVSPHGKSLWRRSQAYDMKGLAKESLIDCVTFVHGRMKSGQTERAEIPSYAARMINKQMNKTWLFAPAKSRSFNNHEELLESHGDSRPTVVDETFAEKRWRKLERERRREKGVNVTERVGRLKIG</sequence>
<dbReference type="InterPro" id="IPR011989">
    <property type="entry name" value="ARM-like"/>
</dbReference>
<accession>A0A6P5RXP2</accession>
<protein>
    <submittedName>
        <fullName evidence="3">Uncharacterized protein LOC110753063</fullName>
    </submittedName>
</protein>
<name>A0A6P5RXP2_PRUAV</name>
<keyword evidence="2" id="KW-1185">Reference proteome</keyword>
<dbReference type="SUPFAM" id="SSF48371">
    <property type="entry name" value="ARM repeat"/>
    <property type="match status" value="1"/>
</dbReference>
<dbReference type="Gene3D" id="1.25.40.10">
    <property type="entry name" value="Tetratricopeptide repeat domain"/>
    <property type="match status" value="1"/>
</dbReference>